<sequence length="513" mass="55797">MTVAERRRGRGGGGAARRAERSAVSFETAKYIERNIPNFEVLSEEALEVIETNAEAILEEIGVNFPENPAALKRWKDAGADVDGERVRIPKGLARELCKTAPSSFTQHARNPERSVVVGGRNLVLAPVYGPPFVRDAVGGRRYATMEDFRKFVKLGYMSKWLHHSGGTVCEPTDLPVNKRHLDMLMAHMTLSDKPFMGSVTEPSRAQDSVDMCGLLFGKDFVQENTVMTSLININSPMTFDDVMMGALEVYASSNQACIISPFIVGGAMAPVSVAGTLTQVMAECLAGIAYSQLIRPGAPVIMGAFVTSIDMNSGAPTFGTPEASLITYGAGQLARRMGLPYRSAGSFCGSKLPDAQAAYETSNSLNMGLLSGVNFMLHACGWLEGGLVSSFEKFVMDADQLGILHHLARGVAIDENAQALDAIREVGPGGHYLGCDHTQNNFKAAFWKSDLLDYKPYETWEDEGGRDTQTLASLRVEKLLNDYQQPVLDPAITESLQDYIDRKKAGEPDSFM</sequence>
<dbReference type="EC" id="2.1.1.-" evidence="4"/>
<evidence type="ECO:0000313" key="5">
    <source>
        <dbReference type="EMBL" id="QJF51330.1"/>
    </source>
</evidence>
<dbReference type="Proteomes" id="UP000503308">
    <property type="component" value="Chromosome"/>
</dbReference>
<dbReference type="RefSeq" id="WP_169640545.1">
    <property type="nucleotide sequence ID" value="NZ_CP048788.1"/>
</dbReference>
<dbReference type="KEGG" id="rpon:G3256_09230"/>
<dbReference type="AlphaFoldDB" id="A0A858SSN4"/>
<keyword evidence="3 4" id="KW-0808">Transferase</keyword>
<dbReference type="GO" id="GO:0032259">
    <property type="term" value="P:methylation"/>
    <property type="evidence" value="ECO:0007669"/>
    <property type="project" value="UniProtKB-KW"/>
</dbReference>
<organism evidence="5 6">
    <name type="scientific">Roseobacter ponti</name>
    <dbReference type="NCBI Taxonomy" id="1891787"/>
    <lineage>
        <taxon>Bacteria</taxon>
        <taxon>Pseudomonadati</taxon>
        <taxon>Pseudomonadota</taxon>
        <taxon>Alphaproteobacteria</taxon>
        <taxon>Rhodobacterales</taxon>
        <taxon>Roseobacteraceae</taxon>
        <taxon>Roseobacter</taxon>
    </lineage>
</organism>
<evidence type="ECO:0000256" key="4">
    <source>
        <dbReference type="PIRNR" id="PIRNR037567"/>
    </source>
</evidence>
<dbReference type="InterPro" id="IPR038601">
    <property type="entry name" value="MttB-like_sf"/>
</dbReference>
<dbReference type="Pfam" id="PF06253">
    <property type="entry name" value="MTTB"/>
    <property type="match status" value="1"/>
</dbReference>
<reference evidence="5 6" key="1">
    <citation type="submission" date="2020-02" db="EMBL/GenBank/DDBJ databases">
        <title>Genome sequence of Roseobacter ponti.</title>
        <authorList>
            <person name="Hollensteiner J."/>
            <person name="Schneider D."/>
            <person name="Poehlein A."/>
            <person name="Daniel R."/>
        </authorList>
    </citation>
    <scope>NUCLEOTIDE SEQUENCE [LARGE SCALE GENOMIC DNA]</scope>
    <source>
        <strain evidence="5 6">DSM 106830</strain>
    </source>
</reference>
<evidence type="ECO:0000256" key="1">
    <source>
        <dbReference type="ARBA" id="ARBA00007137"/>
    </source>
</evidence>
<dbReference type="PIRSF" id="PIRSF037567">
    <property type="entry name" value="MTTB_MeTrfase"/>
    <property type="match status" value="1"/>
</dbReference>
<dbReference type="EMBL" id="CP048788">
    <property type="protein sequence ID" value="QJF51330.1"/>
    <property type="molecule type" value="Genomic_DNA"/>
</dbReference>
<comment type="similarity">
    <text evidence="1 4">Belongs to the trimethylamine methyltransferase family.</text>
</comment>
<dbReference type="GO" id="GO:0015948">
    <property type="term" value="P:methanogenesis"/>
    <property type="evidence" value="ECO:0007669"/>
    <property type="project" value="UniProtKB-UniRule"/>
</dbReference>
<dbReference type="Gene3D" id="3.20.20.480">
    <property type="entry name" value="Trimethylamine methyltransferase-like"/>
    <property type="match status" value="1"/>
</dbReference>
<accession>A0A858SSN4</accession>
<proteinExistence type="inferred from homology"/>
<protein>
    <recommendedName>
        <fullName evidence="4">Methyltransferase</fullName>
        <ecNumber evidence="4">2.1.1.-</ecNumber>
    </recommendedName>
</protein>
<name>A0A858SSN4_9RHOB</name>
<keyword evidence="2 5" id="KW-0489">Methyltransferase</keyword>
<dbReference type="GO" id="GO:0008168">
    <property type="term" value="F:methyltransferase activity"/>
    <property type="evidence" value="ECO:0007669"/>
    <property type="project" value="UniProtKB-KW"/>
</dbReference>
<evidence type="ECO:0000256" key="2">
    <source>
        <dbReference type="ARBA" id="ARBA00022603"/>
    </source>
</evidence>
<dbReference type="InterPro" id="IPR010426">
    <property type="entry name" value="MTTB_MeTrfase"/>
</dbReference>
<evidence type="ECO:0000313" key="6">
    <source>
        <dbReference type="Proteomes" id="UP000503308"/>
    </source>
</evidence>
<keyword evidence="6" id="KW-1185">Reference proteome</keyword>
<evidence type="ECO:0000256" key="3">
    <source>
        <dbReference type="ARBA" id="ARBA00022679"/>
    </source>
</evidence>
<gene>
    <name evidence="5" type="ORF">G3256_09230</name>
</gene>